<evidence type="ECO:0000256" key="1">
    <source>
        <dbReference type="SAM" id="Coils"/>
    </source>
</evidence>
<comment type="caution">
    <text evidence="3">The sequence shown here is derived from an EMBL/GenBank/DDBJ whole genome shotgun (WGS) entry which is preliminary data.</text>
</comment>
<name>A0A1F6CQ20_9BACT</name>
<dbReference type="InterPro" id="IPR035965">
    <property type="entry name" value="PAS-like_dom_sf"/>
</dbReference>
<feature type="coiled-coil region" evidence="1">
    <location>
        <begin position="311"/>
        <end position="338"/>
    </location>
</feature>
<dbReference type="Pfam" id="PF13426">
    <property type="entry name" value="PAS_9"/>
    <property type="match status" value="2"/>
</dbReference>
<accession>A0A1F6CQ20</accession>
<organism evidence="3 4">
    <name type="scientific">Candidatus Kaiserbacteria bacterium RIFCSPHIGHO2_01_FULL_54_36b</name>
    <dbReference type="NCBI Taxonomy" id="1798483"/>
    <lineage>
        <taxon>Bacteria</taxon>
        <taxon>Candidatus Kaiseribacteriota</taxon>
    </lineage>
</organism>
<feature type="domain" description="PAS" evidence="2">
    <location>
        <begin position="182"/>
        <end position="249"/>
    </location>
</feature>
<gene>
    <name evidence="3" type="ORF">A2704_06550</name>
</gene>
<dbReference type="NCBIfam" id="TIGR00229">
    <property type="entry name" value="sensory_box"/>
    <property type="match status" value="2"/>
</dbReference>
<evidence type="ECO:0000313" key="4">
    <source>
        <dbReference type="Proteomes" id="UP000176445"/>
    </source>
</evidence>
<dbReference type="Gene3D" id="3.30.450.20">
    <property type="entry name" value="PAS domain"/>
    <property type="match status" value="2"/>
</dbReference>
<proteinExistence type="predicted"/>
<dbReference type="AlphaFoldDB" id="A0A1F6CQ20"/>
<evidence type="ECO:0000313" key="3">
    <source>
        <dbReference type="EMBL" id="OGG51217.1"/>
    </source>
</evidence>
<evidence type="ECO:0000259" key="2">
    <source>
        <dbReference type="SMART" id="SM00091"/>
    </source>
</evidence>
<dbReference type="SUPFAM" id="SSF55785">
    <property type="entry name" value="PYP-like sensor domain (PAS domain)"/>
    <property type="match status" value="2"/>
</dbReference>
<dbReference type="InterPro" id="IPR000014">
    <property type="entry name" value="PAS"/>
</dbReference>
<dbReference type="Proteomes" id="UP000176445">
    <property type="component" value="Unassembled WGS sequence"/>
</dbReference>
<keyword evidence="1" id="KW-0175">Coiled coil</keyword>
<sequence>MAIGPIKAEVEKICVGCDQQPELRRILFDSSPIPIWEEDFSEVKKFLDGLKRKGVKDFRDYFKSHPQAVARCSALIKIIDVNKAAQKLYGAKSKEQLFKNLPQIFTPQSYDVFREELIALAQGKKKFQSEAENKTLQGRLIRIDLILWVVPRHEDKLSRVFVFTSDLSRRAAVEEELKREQSWMRLIVERVPCVFWAIDSNFIITRSMGMATKDLGLDPKKMIGQNLRKYLDVQGVDRLPLEMHQAALSGKSVDYEHVYKGRNFKIHIEPIRDVGAVAGAAGFAYDVTDVKLAQEDLRQKNEDLIKMNSALVGREMKMVELKEEMDGLKAKLAELEKGRRK</sequence>
<dbReference type="SMART" id="SM00091">
    <property type="entry name" value="PAS"/>
    <property type="match status" value="2"/>
</dbReference>
<dbReference type="CDD" id="cd00130">
    <property type="entry name" value="PAS"/>
    <property type="match status" value="1"/>
</dbReference>
<feature type="domain" description="PAS" evidence="2">
    <location>
        <begin position="56"/>
        <end position="122"/>
    </location>
</feature>
<protein>
    <recommendedName>
        <fullName evidence="2">PAS domain-containing protein</fullName>
    </recommendedName>
</protein>
<dbReference type="EMBL" id="MFKW01000035">
    <property type="protein sequence ID" value="OGG51217.1"/>
    <property type="molecule type" value="Genomic_DNA"/>
</dbReference>
<reference evidence="3 4" key="1">
    <citation type="journal article" date="2016" name="Nat. Commun.">
        <title>Thousands of microbial genomes shed light on interconnected biogeochemical processes in an aquifer system.</title>
        <authorList>
            <person name="Anantharaman K."/>
            <person name="Brown C.T."/>
            <person name="Hug L.A."/>
            <person name="Sharon I."/>
            <person name="Castelle C.J."/>
            <person name="Probst A.J."/>
            <person name="Thomas B.C."/>
            <person name="Singh A."/>
            <person name="Wilkins M.J."/>
            <person name="Karaoz U."/>
            <person name="Brodie E.L."/>
            <person name="Williams K.H."/>
            <person name="Hubbard S.S."/>
            <person name="Banfield J.F."/>
        </authorList>
    </citation>
    <scope>NUCLEOTIDE SEQUENCE [LARGE SCALE GENOMIC DNA]</scope>
</reference>